<dbReference type="Proteomes" id="UP000278627">
    <property type="component" value="Unassembled WGS sequence"/>
</dbReference>
<keyword evidence="2" id="KW-1185">Reference proteome</keyword>
<dbReference type="AlphaFoldDB" id="A0A0N4TIN5"/>
<evidence type="ECO:0000313" key="2">
    <source>
        <dbReference type="Proteomes" id="UP000278627"/>
    </source>
</evidence>
<reference evidence="3" key="1">
    <citation type="submission" date="2017-02" db="UniProtKB">
        <authorList>
            <consortium name="WormBaseParasite"/>
        </authorList>
    </citation>
    <scope>IDENTIFICATION</scope>
</reference>
<dbReference type="EMBL" id="UZAD01013130">
    <property type="protein sequence ID" value="VDN89251.1"/>
    <property type="molecule type" value="Genomic_DNA"/>
</dbReference>
<protein>
    <submittedName>
        <fullName evidence="1 3">Uncharacterized protein</fullName>
    </submittedName>
</protein>
<gene>
    <name evidence="1" type="ORF">BPAG_LOCUS8065</name>
</gene>
<reference evidence="1 2" key="2">
    <citation type="submission" date="2018-11" db="EMBL/GenBank/DDBJ databases">
        <authorList>
            <consortium name="Pathogen Informatics"/>
        </authorList>
    </citation>
    <scope>NUCLEOTIDE SEQUENCE [LARGE SCALE GENOMIC DNA]</scope>
</reference>
<accession>A0A0N4TIN5</accession>
<proteinExistence type="predicted"/>
<name>A0A0N4TIN5_BRUPA</name>
<evidence type="ECO:0000313" key="1">
    <source>
        <dbReference type="EMBL" id="VDN89251.1"/>
    </source>
</evidence>
<sequence>MEAKIKQKSKAIVNRFYMYEGFSKLQKKTILQKRMVGKFAKINFSHISHWDKTSHTGIEAEYEEEINHNGSDKIGNTLKWSYFA</sequence>
<organism evidence="3">
    <name type="scientific">Brugia pahangi</name>
    <name type="common">Filarial nematode worm</name>
    <dbReference type="NCBI Taxonomy" id="6280"/>
    <lineage>
        <taxon>Eukaryota</taxon>
        <taxon>Metazoa</taxon>
        <taxon>Ecdysozoa</taxon>
        <taxon>Nematoda</taxon>
        <taxon>Chromadorea</taxon>
        <taxon>Rhabditida</taxon>
        <taxon>Spirurina</taxon>
        <taxon>Spiruromorpha</taxon>
        <taxon>Filarioidea</taxon>
        <taxon>Onchocercidae</taxon>
        <taxon>Brugia</taxon>
    </lineage>
</organism>
<dbReference type="WBParaSite" id="BPAG_0000810301-mRNA-1">
    <property type="protein sequence ID" value="BPAG_0000810301-mRNA-1"/>
    <property type="gene ID" value="BPAG_0000810301"/>
</dbReference>
<evidence type="ECO:0000313" key="3">
    <source>
        <dbReference type="WBParaSite" id="BPAG_0000810301-mRNA-1"/>
    </source>
</evidence>